<dbReference type="NCBIfam" id="TIGR00536">
    <property type="entry name" value="hemK_fam"/>
    <property type="match status" value="1"/>
</dbReference>
<reference evidence="9 10" key="2">
    <citation type="journal article" date="2018" name="Elife">
        <title>Firefly genomes illuminate parallel origins of bioluminescence in beetles.</title>
        <authorList>
            <person name="Fallon T.R."/>
            <person name="Lower S.E."/>
            <person name="Chang C.H."/>
            <person name="Bessho-Uehara M."/>
            <person name="Martin G.J."/>
            <person name="Bewick A.J."/>
            <person name="Behringer M."/>
            <person name="Debat H.J."/>
            <person name="Wong I."/>
            <person name="Day J.C."/>
            <person name="Suvorov A."/>
            <person name="Silva C.J."/>
            <person name="Stanger-Hall K.F."/>
            <person name="Hall D.W."/>
            <person name="Schmitz R.J."/>
            <person name="Nelson D.R."/>
            <person name="Lewis S.M."/>
            <person name="Shigenobu S."/>
            <person name="Bybee S.M."/>
            <person name="Larracuente A.M."/>
            <person name="Oba Y."/>
            <person name="Weng J.K."/>
        </authorList>
    </citation>
    <scope>NUCLEOTIDE SEQUENCE [LARGE SCALE GENOMIC DNA]</scope>
    <source>
        <strain evidence="9">1611_PpyrPB1</strain>
        <tissue evidence="9">Whole body</tissue>
    </source>
</reference>
<dbReference type="Gene3D" id="1.10.8.10">
    <property type="entry name" value="DNA helicase RuvA subunit, C-terminal domain"/>
    <property type="match status" value="1"/>
</dbReference>
<evidence type="ECO:0000256" key="4">
    <source>
        <dbReference type="ARBA" id="ARBA00022691"/>
    </source>
</evidence>
<keyword evidence="4" id="KW-0949">S-adenosyl-L-methionine</keyword>
<evidence type="ECO:0000256" key="3">
    <source>
        <dbReference type="ARBA" id="ARBA00022679"/>
    </source>
</evidence>
<comment type="catalytic activity">
    <reaction evidence="5">
        <text>L-glutaminyl-[peptide chain release factor] + S-adenosyl-L-methionine = N(5)-methyl-L-glutaminyl-[peptide chain release factor] + S-adenosyl-L-homocysteine + H(+)</text>
        <dbReference type="Rhea" id="RHEA:42896"/>
        <dbReference type="Rhea" id="RHEA-COMP:10271"/>
        <dbReference type="Rhea" id="RHEA-COMP:10272"/>
        <dbReference type="ChEBI" id="CHEBI:15378"/>
        <dbReference type="ChEBI" id="CHEBI:30011"/>
        <dbReference type="ChEBI" id="CHEBI:57856"/>
        <dbReference type="ChEBI" id="CHEBI:59789"/>
        <dbReference type="ChEBI" id="CHEBI:61891"/>
        <dbReference type="EC" id="2.1.1.297"/>
    </reaction>
</comment>
<reference evidence="9" key="3">
    <citation type="submission" date="2019-08" db="EMBL/GenBank/DDBJ databases">
        <authorList>
            <consortium name="Photinus pyralis genome working group"/>
            <person name="Fallon T.R."/>
            <person name="Sander Lower S.E."/>
            <person name="Weng J.-K."/>
        </authorList>
    </citation>
    <scope>NUCLEOTIDE SEQUENCE</scope>
    <source>
        <strain evidence="9">1611_PpyrPB1</strain>
        <tissue evidence="9">Whole body</tissue>
    </source>
</reference>
<dbReference type="FunCoup" id="A0A1Y1LVY7">
    <property type="interactions" value="217"/>
</dbReference>
<evidence type="ECO:0000259" key="6">
    <source>
        <dbReference type="Pfam" id="PF05175"/>
    </source>
</evidence>
<feature type="domain" description="Methyltransferase small" evidence="6">
    <location>
        <begin position="168"/>
        <end position="258"/>
    </location>
</feature>
<dbReference type="Gene3D" id="3.40.50.150">
    <property type="entry name" value="Vaccinia Virus protein VP39"/>
    <property type="match status" value="1"/>
</dbReference>
<dbReference type="InterPro" id="IPR040758">
    <property type="entry name" value="PrmC_N"/>
</dbReference>
<dbReference type="GO" id="GO:0032259">
    <property type="term" value="P:methylation"/>
    <property type="evidence" value="ECO:0007669"/>
    <property type="project" value="UniProtKB-KW"/>
</dbReference>
<dbReference type="InterPro" id="IPR002052">
    <property type="entry name" value="DNA_methylase_N6_adenine_CS"/>
</dbReference>
<dbReference type="PANTHER" id="PTHR18895">
    <property type="entry name" value="HEMK METHYLTRANSFERASE"/>
    <property type="match status" value="1"/>
</dbReference>
<sequence length="352" mass="40351">MKRAVIRHTLNKIWSLTHSKTFNVFHAPSFVNLNGKVFHLRLHSTWQSNNGNGSDSGSFTGKKAKKVKEILKAWLDMFHSCHISEPKQSIEHIIAHTLGSRSISSVYKFNNKVLSLREIQQINELCQQRLKRLPIQYIIQEWDFRGLTLKMSPPVFIPRPETEMLVDVVLNEVERKATDSVLEFCCGSGAISISLLKSQPQLNVTAIDKSKEACGLTELNAKLHDVSSRLKVIHEEITEDHPDAILKKYDVIVSNPPYLFEDDMISLQPEIKLYEDLEALDGGIDGLKVIKNILRVSSGLLNCDGRVFLEVDPRHPDLIRSWLRQYPAMKLHLERVYKDFCDKDRFVEIVKK</sequence>
<accession>A0A1Y1LVY7</accession>
<dbReference type="EMBL" id="GEZM01045597">
    <property type="protein sequence ID" value="JAV77729.1"/>
    <property type="molecule type" value="Transcribed_RNA"/>
</dbReference>
<dbReference type="OrthoDB" id="269872at2759"/>
<dbReference type="PANTHER" id="PTHR18895:SF74">
    <property type="entry name" value="MTRF1L RELEASE FACTOR GLUTAMINE METHYLTRANSFERASE"/>
    <property type="match status" value="1"/>
</dbReference>
<keyword evidence="3" id="KW-0808">Transferase</keyword>
<evidence type="ECO:0000313" key="10">
    <source>
        <dbReference type="Proteomes" id="UP000327044"/>
    </source>
</evidence>
<dbReference type="Proteomes" id="UP000327044">
    <property type="component" value="Unassembled WGS sequence"/>
</dbReference>
<evidence type="ECO:0000313" key="8">
    <source>
        <dbReference type="EMBL" id="JAV77729.1"/>
    </source>
</evidence>
<dbReference type="InterPro" id="IPR007848">
    <property type="entry name" value="Small_mtfrase_dom"/>
</dbReference>
<dbReference type="GO" id="GO:0102559">
    <property type="term" value="F:peptide chain release factor N(5)-glutamine methyltransferase activity"/>
    <property type="evidence" value="ECO:0007669"/>
    <property type="project" value="UniProtKB-EC"/>
</dbReference>
<dbReference type="InterPro" id="IPR029063">
    <property type="entry name" value="SAM-dependent_MTases_sf"/>
</dbReference>
<dbReference type="GO" id="GO:0003676">
    <property type="term" value="F:nucleic acid binding"/>
    <property type="evidence" value="ECO:0007669"/>
    <property type="project" value="InterPro"/>
</dbReference>
<dbReference type="AlphaFoldDB" id="A0A1Y1LVY7"/>
<dbReference type="Pfam" id="PF05175">
    <property type="entry name" value="MTS"/>
    <property type="match status" value="1"/>
</dbReference>
<evidence type="ECO:0000259" key="7">
    <source>
        <dbReference type="Pfam" id="PF17827"/>
    </source>
</evidence>
<dbReference type="NCBIfam" id="TIGR03534">
    <property type="entry name" value="RF_mod_PrmC"/>
    <property type="match status" value="1"/>
</dbReference>
<name>A0A1Y1LVY7_PHOPY</name>
<evidence type="ECO:0000256" key="1">
    <source>
        <dbReference type="ARBA" id="ARBA00012771"/>
    </source>
</evidence>
<dbReference type="EC" id="2.1.1.297" evidence="1"/>
<dbReference type="CDD" id="cd02440">
    <property type="entry name" value="AdoMet_MTases"/>
    <property type="match status" value="1"/>
</dbReference>
<organism evidence="8">
    <name type="scientific">Photinus pyralis</name>
    <name type="common">Common eastern firefly</name>
    <name type="synonym">Lampyris pyralis</name>
    <dbReference type="NCBI Taxonomy" id="7054"/>
    <lineage>
        <taxon>Eukaryota</taxon>
        <taxon>Metazoa</taxon>
        <taxon>Ecdysozoa</taxon>
        <taxon>Arthropoda</taxon>
        <taxon>Hexapoda</taxon>
        <taxon>Insecta</taxon>
        <taxon>Pterygota</taxon>
        <taxon>Neoptera</taxon>
        <taxon>Endopterygota</taxon>
        <taxon>Coleoptera</taxon>
        <taxon>Polyphaga</taxon>
        <taxon>Elateriformia</taxon>
        <taxon>Elateroidea</taxon>
        <taxon>Lampyridae</taxon>
        <taxon>Lampyrinae</taxon>
        <taxon>Photinus</taxon>
    </lineage>
</organism>
<gene>
    <name evidence="9" type="ORF">PPYR_06812</name>
</gene>
<dbReference type="PROSITE" id="PS00092">
    <property type="entry name" value="N6_MTASE"/>
    <property type="match status" value="1"/>
</dbReference>
<keyword evidence="10" id="KW-1185">Reference proteome</keyword>
<evidence type="ECO:0000256" key="5">
    <source>
        <dbReference type="ARBA" id="ARBA00048391"/>
    </source>
</evidence>
<protein>
    <recommendedName>
        <fullName evidence="1">peptide chain release factor N(5)-glutamine methyltransferase</fullName>
        <ecNumber evidence="1">2.1.1.297</ecNumber>
    </recommendedName>
</protein>
<reference evidence="8" key="1">
    <citation type="journal article" date="2016" name="Sci. Rep.">
        <title>Molecular characterization of firefly nuptial gifts: a multi-omics approach sheds light on postcopulatory sexual selection.</title>
        <authorList>
            <person name="Al-Wathiqui N."/>
            <person name="Fallon T.R."/>
            <person name="South A."/>
            <person name="Weng J.K."/>
            <person name="Lewis S.M."/>
        </authorList>
    </citation>
    <scope>NUCLEOTIDE SEQUENCE</scope>
</reference>
<evidence type="ECO:0000256" key="2">
    <source>
        <dbReference type="ARBA" id="ARBA00022603"/>
    </source>
</evidence>
<dbReference type="InterPro" id="IPR050320">
    <property type="entry name" value="N5-glutamine_MTase"/>
</dbReference>
<dbReference type="EMBL" id="VVIM01000005">
    <property type="protein sequence ID" value="KAB0798932.1"/>
    <property type="molecule type" value="Genomic_DNA"/>
</dbReference>
<evidence type="ECO:0000313" key="9">
    <source>
        <dbReference type="EMBL" id="KAB0798932.1"/>
    </source>
</evidence>
<keyword evidence="2" id="KW-0489">Methyltransferase</keyword>
<dbReference type="Pfam" id="PF17827">
    <property type="entry name" value="PrmC_N"/>
    <property type="match status" value="1"/>
</dbReference>
<dbReference type="GO" id="GO:0005739">
    <property type="term" value="C:mitochondrion"/>
    <property type="evidence" value="ECO:0007669"/>
    <property type="project" value="TreeGrafter"/>
</dbReference>
<dbReference type="InterPro" id="IPR004556">
    <property type="entry name" value="HemK-like"/>
</dbReference>
<dbReference type="InParanoid" id="A0A1Y1LVY7"/>
<feature type="domain" description="Release factor glutamine methyltransferase N-terminal" evidence="7">
    <location>
        <begin position="69"/>
        <end position="139"/>
    </location>
</feature>
<proteinExistence type="predicted"/>
<dbReference type="InterPro" id="IPR019874">
    <property type="entry name" value="RF_methyltr_PrmC"/>
</dbReference>
<dbReference type="SUPFAM" id="SSF53335">
    <property type="entry name" value="S-adenosyl-L-methionine-dependent methyltransferases"/>
    <property type="match status" value="1"/>
</dbReference>